<reference evidence="6" key="1">
    <citation type="submission" date="2016-05" db="EMBL/GenBank/DDBJ databases">
        <title>Comparative genomics of biotechnologically important yeasts.</title>
        <authorList>
            <consortium name="DOE Joint Genome Institute"/>
            <person name="Riley R."/>
            <person name="Haridas S."/>
            <person name="Wolfe K.H."/>
            <person name="Lopes M.R."/>
            <person name="Hittinger C.T."/>
            <person name="Goker M."/>
            <person name="Salamov A."/>
            <person name="Wisecaver J."/>
            <person name="Long T.M."/>
            <person name="Aerts A.L."/>
            <person name="Barry K."/>
            <person name="Choi C."/>
            <person name="Clum A."/>
            <person name="Coughlan A.Y."/>
            <person name="Deshpande S."/>
            <person name="Douglass A.P."/>
            <person name="Hanson S.J."/>
            <person name="Klenk H.-P."/>
            <person name="Labutti K."/>
            <person name="Lapidus A."/>
            <person name="Lindquist E."/>
            <person name="Lipzen A."/>
            <person name="Meier-Kolthoff J.P."/>
            <person name="Ohm R.A."/>
            <person name="Otillar R.P."/>
            <person name="Pangilinan J."/>
            <person name="Peng Y."/>
            <person name="Rokas A."/>
            <person name="Rosa C.A."/>
            <person name="Scheuner C."/>
            <person name="Sibirny A.A."/>
            <person name="Slot J.C."/>
            <person name="Stielow J.B."/>
            <person name="Sun H."/>
            <person name="Kurtzman C.P."/>
            <person name="Blackwell M."/>
            <person name="Grigoriev I.V."/>
            <person name="Jeffries T.W."/>
        </authorList>
    </citation>
    <scope>NUCLEOTIDE SEQUENCE [LARGE SCALE GENOMIC DNA]</scope>
    <source>
        <strain evidence="6">DSM 1968</strain>
    </source>
</reference>
<dbReference type="GO" id="GO:0000472">
    <property type="term" value="P:endonucleolytic cleavage to generate mature 5'-end of SSU-rRNA from (SSU-rRNA, 5.8S rRNA, LSU-rRNA)"/>
    <property type="evidence" value="ECO:0007669"/>
    <property type="project" value="EnsemblFungi"/>
</dbReference>
<gene>
    <name evidence="5" type="ORF">ASCRUDRAFT_80413</name>
</gene>
<evidence type="ECO:0000256" key="3">
    <source>
        <dbReference type="SAM" id="MobiDB-lite"/>
    </source>
</evidence>
<dbReference type="GO" id="GO:0003723">
    <property type="term" value="F:RNA binding"/>
    <property type="evidence" value="ECO:0007669"/>
    <property type="project" value="TreeGrafter"/>
</dbReference>
<organism evidence="5 6">
    <name type="scientific">Ascoidea rubescens DSM 1968</name>
    <dbReference type="NCBI Taxonomy" id="1344418"/>
    <lineage>
        <taxon>Eukaryota</taxon>
        <taxon>Fungi</taxon>
        <taxon>Dikarya</taxon>
        <taxon>Ascomycota</taxon>
        <taxon>Saccharomycotina</taxon>
        <taxon>Saccharomycetes</taxon>
        <taxon>Ascoideaceae</taxon>
        <taxon>Ascoidea</taxon>
    </lineage>
</organism>
<dbReference type="FunCoup" id="A0A1D2VKH8">
    <property type="interactions" value="359"/>
</dbReference>
<evidence type="ECO:0000256" key="1">
    <source>
        <dbReference type="ARBA" id="ARBA00004604"/>
    </source>
</evidence>
<dbReference type="InterPro" id="IPR039883">
    <property type="entry name" value="Fcf2/DNTTIP2"/>
</dbReference>
<proteinExistence type="predicted"/>
<dbReference type="InParanoid" id="A0A1D2VKH8"/>
<dbReference type="EMBL" id="KV454478">
    <property type="protein sequence ID" value="ODV62114.1"/>
    <property type="molecule type" value="Genomic_DNA"/>
</dbReference>
<dbReference type="RefSeq" id="XP_020048421.1">
    <property type="nucleotide sequence ID" value="XM_020194493.1"/>
</dbReference>
<dbReference type="STRING" id="1344418.A0A1D2VKH8"/>
<dbReference type="InterPro" id="IPR014810">
    <property type="entry name" value="Fcf2_C"/>
</dbReference>
<dbReference type="GO" id="GO:0000447">
    <property type="term" value="P:endonucleolytic cleavage in ITS1 to separate SSU-rRNA from 5.8S rRNA and LSU-rRNA from tricistronic rRNA transcript (SSU-rRNA, 5.8S rRNA, LSU-rRNA)"/>
    <property type="evidence" value="ECO:0007669"/>
    <property type="project" value="EnsemblFungi"/>
</dbReference>
<evidence type="ECO:0000259" key="4">
    <source>
        <dbReference type="Pfam" id="PF08698"/>
    </source>
</evidence>
<feature type="region of interest" description="Disordered" evidence="3">
    <location>
        <begin position="204"/>
        <end position="225"/>
    </location>
</feature>
<keyword evidence="6" id="KW-1185">Reference proteome</keyword>
<dbReference type="AlphaFoldDB" id="A0A1D2VKH8"/>
<protein>
    <submittedName>
        <fullName evidence="5">Fcf2-domain-containing protein</fullName>
    </submittedName>
</protein>
<evidence type="ECO:0000313" key="5">
    <source>
        <dbReference type="EMBL" id="ODV62114.1"/>
    </source>
</evidence>
<sequence>MMSISTNPGILNNHSNIYDHSVIIDYNNFDIDDLFELLKKENKTKIEDNASEETNSLDSIQRTINSLPKIRSSFEQYTYDRHFGHKEYLSKAKTEITFTRENKIKEKKESITEKWFSIGKPEMTPEIKRDLLLVQQRSALDPKRFYKKEKWQIPKHFQIGTVIEPTTNTKLYPNKKIKGQTMLQSLMNDKDSKSYFKKKYDEIQKSKRSGKKAHYKKVQKLRRRF</sequence>
<dbReference type="OrthoDB" id="427886at2759"/>
<dbReference type="GO" id="GO:0000480">
    <property type="term" value="P:endonucleolytic cleavage in 5'-ETS of tricistronic rRNA transcript (SSU-rRNA, 5.8S rRNA, LSU-rRNA)"/>
    <property type="evidence" value="ECO:0007669"/>
    <property type="project" value="EnsemblFungi"/>
</dbReference>
<evidence type="ECO:0000256" key="2">
    <source>
        <dbReference type="ARBA" id="ARBA00023242"/>
    </source>
</evidence>
<evidence type="ECO:0000313" key="6">
    <source>
        <dbReference type="Proteomes" id="UP000095038"/>
    </source>
</evidence>
<feature type="compositionally biased region" description="Basic residues" evidence="3">
    <location>
        <begin position="206"/>
        <end position="225"/>
    </location>
</feature>
<name>A0A1D2VKH8_9ASCO</name>
<accession>A0A1D2VKH8</accession>
<dbReference type="Proteomes" id="UP000095038">
    <property type="component" value="Unassembled WGS sequence"/>
</dbReference>
<dbReference type="PANTHER" id="PTHR21686:SF12">
    <property type="entry name" value="DEOXYNUCLEOTIDYLTRANSFERASE TERMINAL-INTERACTING PROTEIN 2"/>
    <property type="match status" value="1"/>
</dbReference>
<dbReference type="GeneID" id="30968129"/>
<feature type="domain" description="Fcf2 pre-rRNA processing C-terminal" evidence="4">
    <location>
        <begin position="108"/>
        <end position="199"/>
    </location>
</feature>
<keyword evidence="2" id="KW-0539">Nucleus</keyword>
<comment type="subcellular location">
    <subcellularLocation>
        <location evidence="1">Nucleus</location>
        <location evidence="1">Nucleolus</location>
    </subcellularLocation>
</comment>
<dbReference type="PANTHER" id="PTHR21686">
    <property type="entry name" value="DEOXYNUCLEOTIDYLTRANSFERASE TERMINAL-INTERACTING PROTEIN 2"/>
    <property type="match status" value="1"/>
</dbReference>
<dbReference type="Pfam" id="PF08698">
    <property type="entry name" value="Fcf2"/>
    <property type="match status" value="1"/>
</dbReference>
<dbReference type="GO" id="GO:0005730">
    <property type="term" value="C:nucleolus"/>
    <property type="evidence" value="ECO:0007669"/>
    <property type="project" value="UniProtKB-SubCell"/>
</dbReference>